<dbReference type="Gene3D" id="3.90.400.10">
    <property type="entry name" value="Oligo-1,6-glucosidase, Domain 2"/>
    <property type="match status" value="1"/>
</dbReference>
<evidence type="ECO:0000313" key="3">
    <source>
        <dbReference type="EMBL" id="RRK32672.1"/>
    </source>
</evidence>
<proteinExistence type="inferred from homology"/>
<dbReference type="InterPro" id="IPR017853">
    <property type="entry name" value="GH"/>
</dbReference>
<comment type="similarity">
    <text evidence="1">Belongs to the glycosyl hydrolase 13 family.</text>
</comment>
<dbReference type="InterPro" id="IPR006047">
    <property type="entry name" value="GH13_cat_dom"/>
</dbReference>
<gene>
    <name evidence="3" type="ORF">EBB54_15870</name>
</gene>
<dbReference type="PANTHER" id="PTHR10357:SF179">
    <property type="entry name" value="NEUTRAL AND BASIC AMINO ACID TRANSPORT PROTEIN RBAT"/>
    <property type="match status" value="1"/>
</dbReference>
<protein>
    <submittedName>
        <fullName evidence="3">Glycosylase</fullName>
    </submittedName>
</protein>
<evidence type="ECO:0000259" key="2">
    <source>
        <dbReference type="SMART" id="SM00642"/>
    </source>
</evidence>
<dbReference type="SMART" id="SM00642">
    <property type="entry name" value="Aamy"/>
    <property type="match status" value="1"/>
</dbReference>
<dbReference type="GO" id="GO:0009313">
    <property type="term" value="P:oligosaccharide catabolic process"/>
    <property type="evidence" value="ECO:0007669"/>
    <property type="project" value="TreeGrafter"/>
</dbReference>
<dbReference type="Gene3D" id="3.20.20.80">
    <property type="entry name" value="Glycosidases"/>
    <property type="match status" value="1"/>
</dbReference>
<dbReference type="Pfam" id="PF00128">
    <property type="entry name" value="Alpha-amylase"/>
    <property type="match status" value="1"/>
</dbReference>
<dbReference type="Proteomes" id="UP000274920">
    <property type="component" value="Unassembled WGS sequence"/>
</dbReference>
<evidence type="ECO:0000313" key="4">
    <source>
        <dbReference type="Proteomes" id="UP000274920"/>
    </source>
</evidence>
<feature type="domain" description="Glycosyl hydrolase family 13 catalytic" evidence="2">
    <location>
        <begin position="12"/>
        <end position="378"/>
    </location>
</feature>
<dbReference type="GO" id="GO:0004556">
    <property type="term" value="F:alpha-amylase activity"/>
    <property type="evidence" value="ECO:0007669"/>
    <property type="project" value="TreeGrafter"/>
</dbReference>
<dbReference type="PANTHER" id="PTHR10357">
    <property type="entry name" value="ALPHA-AMYLASE FAMILY MEMBER"/>
    <property type="match status" value="1"/>
</dbReference>
<dbReference type="SUPFAM" id="SSF51011">
    <property type="entry name" value="Glycosyl hydrolase domain"/>
    <property type="match status" value="1"/>
</dbReference>
<name>A0A3R8LZK9_9FIRM</name>
<dbReference type="InterPro" id="IPR045857">
    <property type="entry name" value="O16G_dom_2"/>
</dbReference>
<evidence type="ECO:0000256" key="1">
    <source>
        <dbReference type="ARBA" id="ARBA00008061"/>
    </source>
</evidence>
<dbReference type="SUPFAM" id="SSF51445">
    <property type="entry name" value="(Trans)glycosidases"/>
    <property type="match status" value="1"/>
</dbReference>
<dbReference type="InterPro" id="IPR013780">
    <property type="entry name" value="Glyco_hydro_b"/>
</dbReference>
<keyword evidence="4" id="KW-1185">Reference proteome</keyword>
<sequence>MVNWLKNAVFYEIYPQSFADTNGDGIGDIQGIIDHLDYIQELGCNAVWLNPCFESPFLDAGYDVSDYMKVAPRYGTNADLKRLFEEVHRRDMHVMLDLVPGHTSWDHPWFQESLKPENNAYTGRYVWTDEAWKSFEGVGSIRGFLRGLSQRDGCVAVNFYSHQPCLNYGFFEVDEPEWQQPMDSEDALATREAIKDIMRFWLEMGCDGFRVDMAGSLVKNDPEQEGTILLWQDFMDFLAKEFPDAAMISEWGQPDRSLKSGFHMDFMLHFGPSHYPDLFHGDDPYFSREGKGNAKEFIDYYKMCYEPTNGKGMICVPSGNHDMDRLSKWLDAEEIKIVFAFVLSLPGAPFIYYGDELGMKYLPDVVSVEGGYHRTGSRSPMQWNSSLNAGFSDGAADLLYIPIDPDKNRPTAEKQMADPDSIYHEVKKLIQIRQANPVLQSEAKIEFLYCEEKAYPLAYRRTNGKDSVLVVINPSGKEASFEYGGKLGEVVYKNGGDLKAEDGKLVVPAATAVFVREER</sequence>
<dbReference type="AlphaFoldDB" id="A0A3R8LZK9"/>
<dbReference type="Gene3D" id="2.60.40.1180">
    <property type="entry name" value="Golgi alpha-mannosidase II"/>
    <property type="match status" value="1"/>
</dbReference>
<dbReference type="EMBL" id="RHJS01000002">
    <property type="protein sequence ID" value="RRK32672.1"/>
    <property type="molecule type" value="Genomic_DNA"/>
</dbReference>
<accession>A0A3R8LZK9</accession>
<reference evidence="3" key="1">
    <citation type="submission" date="2018-10" db="EMBL/GenBank/DDBJ databases">
        <title>Schaedlerella arabinophila gen. nov. sp. nov., isolated from the mouse intestinal tract and comparative analysis with the genome of the closely related altered Schaedler flora strain ASF502.</title>
        <authorList>
            <person name="Miyake S."/>
            <person name="Soh M."/>
            <person name="Seedorf H."/>
        </authorList>
    </citation>
    <scope>NUCLEOTIDE SEQUENCE [LARGE SCALE GENOMIC DNA]</scope>
    <source>
        <strain evidence="3">DSM 106076</strain>
    </source>
</reference>
<comment type="caution">
    <text evidence="3">The sequence shown here is derived from an EMBL/GenBank/DDBJ whole genome shotgun (WGS) entry which is preliminary data.</text>
</comment>
<organism evidence="3 4">
    <name type="scientific">Schaedlerella arabinosiphila</name>
    <dbReference type="NCBI Taxonomy" id="2044587"/>
    <lineage>
        <taxon>Bacteria</taxon>
        <taxon>Bacillati</taxon>
        <taxon>Bacillota</taxon>
        <taxon>Clostridia</taxon>
        <taxon>Lachnospirales</taxon>
        <taxon>Lachnospiraceae</taxon>
        <taxon>Schaedlerella</taxon>
    </lineage>
</organism>